<dbReference type="AlphaFoldDB" id="A0A3D9UQZ4"/>
<dbReference type="Gene3D" id="3.40.50.300">
    <property type="entry name" value="P-loop containing nucleotide triphosphate hydrolases"/>
    <property type="match status" value="1"/>
</dbReference>
<dbReference type="GO" id="GO:0016301">
    <property type="term" value="F:kinase activity"/>
    <property type="evidence" value="ECO:0007669"/>
    <property type="project" value="UniProtKB-KW"/>
</dbReference>
<keyword evidence="2" id="KW-1185">Reference proteome</keyword>
<dbReference type="Pfam" id="PF13671">
    <property type="entry name" value="AAA_33"/>
    <property type="match status" value="1"/>
</dbReference>
<dbReference type="InterPro" id="IPR027417">
    <property type="entry name" value="P-loop_NTPase"/>
</dbReference>
<evidence type="ECO:0000313" key="2">
    <source>
        <dbReference type="Proteomes" id="UP000256253"/>
    </source>
</evidence>
<organism evidence="1 2">
    <name type="scientific">Calidifontibacter indicus</name>
    <dbReference type="NCBI Taxonomy" id="419650"/>
    <lineage>
        <taxon>Bacteria</taxon>
        <taxon>Bacillati</taxon>
        <taxon>Actinomycetota</taxon>
        <taxon>Actinomycetes</taxon>
        <taxon>Micrococcales</taxon>
        <taxon>Dermacoccaceae</taxon>
        <taxon>Calidifontibacter</taxon>
    </lineage>
</organism>
<keyword evidence="1" id="KW-0418">Kinase</keyword>
<dbReference type="Proteomes" id="UP000256253">
    <property type="component" value="Unassembled WGS sequence"/>
</dbReference>
<accession>A0A3D9UQZ4</accession>
<name>A0A3D9UQZ4_9MICO</name>
<dbReference type="OrthoDB" id="193997at2"/>
<reference evidence="1 2" key="1">
    <citation type="submission" date="2018-08" db="EMBL/GenBank/DDBJ databases">
        <title>Sequencing the genomes of 1000 actinobacteria strains.</title>
        <authorList>
            <person name="Klenk H.-P."/>
        </authorList>
    </citation>
    <scope>NUCLEOTIDE SEQUENCE [LARGE SCALE GENOMIC DNA]</scope>
    <source>
        <strain evidence="1 2">DSM 22967</strain>
    </source>
</reference>
<sequence>MPVLYYLVGPPAVGKLTVATLLRERTGAALIDNHLVNDPVFVPLGADGVRPLPAGFGPLRERVIDVVHEAIALAAADIDHILTNWLDDSPTDAAFLDRIRALAAKRGARLVLVWLSASPDTLLERVTSEDRRRRAKLRDPQLLRHALASGTLPAPPDAIEIDTTDLSPATTVDRVLEFAGRS</sequence>
<comment type="caution">
    <text evidence="1">The sequence shown here is derived from an EMBL/GenBank/DDBJ whole genome shotgun (WGS) entry which is preliminary data.</text>
</comment>
<protein>
    <submittedName>
        <fullName evidence="1">Shikimate kinase</fullName>
    </submittedName>
</protein>
<evidence type="ECO:0000313" key="1">
    <source>
        <dbReference type="EMBL" id="REF30923.1"/>
    </source>
</evidence>
<keyword evidence="1" id="KW-0808">Transferase</keyword>
<dbReference type="SUPFAM" id="SSF52540">
    <property type="entry name" value="P-loop containing nucleoside triphosphate hydrolases"/>
    <property type="match status" value="1"/>
</dbReference>
<dbReference type="RefSeq" id="WP_115922850.1">
    <property type="nucleotide sequence ID" value="NZ_QTUA01000001.1"/>
</dbReference>
<proteinExistence type="predicted"/>
<gene>
    <name evidence="1" type="ORF">DFJ65_1957</name>
</gene>
<dbReference type="EMBL" id="QTUA01000001">
    <property type="protein sequence ID" value="REF30923.1"/>
    <property type="molecule type" value="Genomic_DNA"/>
</dbReference>